<dbReference type="FunCoup" id="A0A0Q2MKB9">
    <property type="interactions" value="38"/>
</dbReference>
<dbReference type="InParanoid" id="A0A0Q2MKB9"/>
<evidence type="ECO:0000313" key="6">
    <source>
        <dbReference type="Proteomes" id="UP000051221"/>
    </source>
</evidence>
<dbReference type="PIRSF" id="PIRSF011489">
    <property type="entry name" value="DUF479"/>
    <property type="match status" value="1"/>
</dbReference>
<keyword evidence="4" id="KW-0276">Fatty acid metabolism</keyword>
<dbReference type="AlphaFoldDB" id="A0A0Q2MKB9"/>
<dbReference type="EMBL" id="LKHS01000001">
    <property type="protein sequence ID" value="KQH88066.1"/>
    <property type="molecule type" value="Genomic_DNA"/>
</dbReference>
<reference evidence="5 6" key="1">
    <citation type="submission" date="2015-08" db="EMBL/GenBank/DDBJ databases">
        <title>Antibacterial properties of a collection of Vibrionaceae strains.</title>
        <authorList>
            <person name="Giubergia S."/>
        </authorList>
    </citation>
    <scope>NUCLEOTIDE SEQUENCE [LARGE SCALE GENOMIC DNA]</scope>
    <source>
        <strain evidence="5 6">S0821</strain>
    </source>
</reference>
<name>A0A0Q2MKB9_VIBFU</name>
<evidence type="ECO:0000256" key="4">
    <source>
        <dbReference type="ARBA" id="ARBA00023160"/>
    </source>
</evidence>
<evidence type="ECO:0000256" key="2">
    <source>
        <dbReference type="ARBA" id="ARBA00022801"/>
    </source>
</evidence>
<dbReference type="PANTHER" id="PTHR38764">
    <property type="entry name" value="ACYL CARRIER PROTEIN PHOSPHODIESTERASE"/>
    <property type="match status" value="1"/>
</dbReference>
<evidence type="ECO:0000256" key="3">
    <source>
        <dbReference type="ARBA" id="ARBA00023098"/>
    </source>
</evidence>
<comment type="caution">
    <text evidence="5">The sequence shown here is derived from an EMBL/GenBank/DDBJ whole genome shotgun (WGS) entry which is preliminary data.</text>
</comment>
<dbReference type="GO" id="GO:0008770">
    <property type="term" value="F:[acyl-carrier-protein] phosphodiesterase activity"/>
    <property type="evidence" value="ECO:0007669"/>
    <property type="project" value="InterPro"/>
</dbReference>
<proteinExistence type="predicted"/>
<accession>A0A0Q2MKB9</accession>
<keyword evidence="6" id="KW-1185">Reference proteome</keyword>
<sequence length="193" mass="22538">MNYLAHLHIADYCHSSLLGNLLGDFVKGDPDTQFSTEIARGIRLHRLVDAYTDSHPVMQQAKTYFPSQTRRFAPIALDMFWDHCLANEWRQYHSLSLRSFVNQAQQRVQRAHPAVLPERFTRVSTHMWQGRWLESYADFDNIEFALQRMSQRSPRMAPLAHCFDSMQLHYQPLNALFATLYPDVLEKAKLAEV</sequence>
<protein>
    <submittedName>
        <fullName evidence="5">ACP phosphodiesterase</fullName>
    </submittedName>
</protein>
<gene>
    <name evidence="5" type="ORF">AMR76_01915</name>
</gene>
<dbReference type="Pfam" id="PF04336">
    <property type="entry name" value="ACP_PD"/>
    <property type="match status" value="1"/>
</dbReference>
<dbReference type="RefSeq" id="WP_055465093.1">
    <property type="nucleotide sequence ID" value="NZ_LKHS01000001.1"/>
</dbReference>
<evidence type="ECO:0000313" key="5">
    <source>
        <dbReference type="EMBL" id="KQH88066.1"/>
    </source>
</evidence>
<keyword evidence="2" id="KW-0378">Hydrolase</keyword>
<keyword evidence="3" id="KW-0443">Lipid metabolism</keyword>
<dbReference type="PANTHER" id="PTHR38764:SF1">
    <property type="entry name" value="ACYL CARRIER PROTEIN PHOSPHODIESTERASE"/>
    <property type="match status" value="1"/>
</dbReference>
<dbReference type="GO" id="GO:0006633">
    <property type="term" value="P:fatty acid biosynthetic process"/>
    <property type="evidence" value="ECO:0007669"/>
    <property type="project" value="UniProtKB-KW"/>
</dbReference>
<dbReference type="Proteomes" id="UP000051221">
    <property type="component" value="Unassembled WGS sequence"/>
</dbReference>
<organism evidence="5 6">
    <name type="scientific">Vibrio furnissii</name>
    <dbReference type="NCBI Taxonomy" id="29494"/>
    <lineage>
        <taxon>Bacteria</taxon>
        <taxon>Pseudomonadati</taxon>
        <taxon>Pseudomonadota</taxon>
        <taxon>Gammaproteobacteria</taxon>
        <taxon>Vibrionales</taxon>
        <taxon>Vibrionaceae</taxon>
        <taxon>Vibrio</taxon>
    </lineage>
</organism>
<evidence type="ECO:0000256" key="1">
    <source>
        <dbReference type="ARBA" id="ARBA00022516"/>
    </source>
</evidence>
<dbReference type="InterPro" id="IPR007431">
    <property type="entry name" value="ACP_PD"/>
</dbReference>
<keyword evidence="1" id="KW-0444">Lipid biosynthesis</keyword>
<keyword evidence="4" id="KW-0275">Fatty acid biosynthesis</keyword>